<sequence length="163" mass="17822">MVTEFGAYLPSALNRATELVYSFKNANATIYKQLIKIWENGCNSLAGIGGLKVQYLVQPQPVTNGTNSLGQPAGETNNVIGPSHADDSEALAGLQNIVDQHVALLQKAKLYLPFKYLNYADVSQDPFSSYGKRNKAHLEAVSERYDPRKVFQNGVPGGFKLFA</sequence>
<dbReference type="AlphaFoldDB" id="A0A9W9MQ88"/>
<name>A0A9W9MQ88_9EURO</name>
<dbReference type="OrthoDB" id="2151789at2759"/>
<evidence type="ECO:0000313" key="2">
    <source>
        <dbReference type="Proteomes" id="UP001150879"/>
    </source>
</evidence>
<comment type="caution">
    <text evidence="1">The sequence shown here is derived from an EMBL/GenBank/DDBJ whole genome shotgun (WGS) entry which is preliminary data.</text>
</comment>
<organism evidence="1 2">
    <name type="scientific">Penicillium cf. griseofulvum</name>
    <dbReference type="NCBI Taxonomy" id="2972120"/>
    <lineage>
        <taxon>Eukaryota</taxon>
        <taxon>Fungi</taxon>
        <taxon>Dikarya</taxon>
        <taxon>Ascomycota</taxon>
        <taxon>Pezizomycotina</taxon>
        <taxon>Eurotiomycetes</taxon>
        <taxon>Eurotiomycetidae</taxon>
        <taxon>Eurotiales</taxon>
        <taxon>Aspergillaceae</taxon>
        <taxon>Penicillium</taxon>
    </lineage>
</organism>
<evidence type="ECO:0000313" key="1">
    <source>
        <dbReference type="EMBL" id="KAJ5205526.1"/>
    </source>
</evidence>
<proteinExistence type="predicted"/>
<reference evidence="1" key="1">
    <citation type="submission" date="2022-11" db="EMBL/GenBank/DDBJ databases">
        <authorList>
            <person name="Petersen C."/>
        </authorList>
    </citation>
    <scope>NUCLEOTIDE SEQUENCE</scope>
    <source>
        <strain evidence="1">IBT 16849</strain>
    </source>
</reference>
<dbReference type="EMBL" id="JAPQKP010000002">
    <property type="protein sequence ID" value="KAJ5205526.1"/>
    <property type="molecule type" value="Genomic_DNA"/>
</dbReference>
<protein>
    <recommendedName>
        <fullName evidence="3">Berberine/berberine-like domain-containing protein</fullName>
    </recommendedName>
</protein>
<reference evidence="1" key="2">
    <citation type="journal article" date="2023" name="IMA Fungus">
        <title>Comparative genomic study of the Penicillium genus elucidates a diverse pangenome and 15 lateral gene transfer events.</title>
        <authorList>
            <person name="Petersen C."/>
            <person name="Sorensen T."/>
            <person name="Nielsen M.R."/>
            <person name="Sondergaard T.E."/>
            <person name="Sorensen J.L."/>
            <person name="Fitzpatrick D.A."/>
            <person name="Frisvad J.C."/>
            <person name="Nielsen K.L."/>
        </authorList>
    </citation>
    <scope>NUCLEOTIDE SEQUENCE</scope>
    <source>
        <strain evidence="1">IBT 16849</strain>
    </source>
</reference>
<accession>A0A9W9MQ88</accession>
<evidence type="ECO:0008006" key="3">
    <source>
        <dbReference type="Google" id="ProtNLM"/>
    </source>
</evidence>
<gene>
    <name evidence="1" type="ORF">N7472_001974</name>
</gene>
<dbReference type="Proteomes" id="UP001150879">
    <property type="component" value="Unassembled WGS sequence"/>
</dbReference>
<keyword evidence="2" id="KW-1185">Reference proteome</keyword>